<evidence type="ECO:0000313" key="11">
    <source>
        <dbReference type="Proteomes" id="UP000462066"/>
    </source>
</evidence>
<keyword evidence="2 10" id="KW-0378">Hydrolase</keyword>
<reference evidence="10 11" key="1">
    <citation type="submission" date="2017-10" db="EMBL/GenBank/DDBJ databases">
        <title>Whole genome sequencing of Pseudoxanthomonas broegbernensis DSM 12573(T).</title>
        <authorList>
            <person name="Kumar S."/>
            <person name="Bansal K."/>
            <person name="Kaur A."/>
            <person name="Patil P."/>
            <person name="Sharma S."/>
            <person name="Patil P.B."/>
        </authorList>
    </citation>
    <scope>NUCLEOTIDE SEQUENCE [LARGE SCALE GENOMIC DNA]</scope>
    <source>
        <strain evidence="10 11">DSM 12573</strain>
    </source>
</reference>
<dbReference type="Pfam" id="PF00703">
    <property type="entry name" value="Glyco_hydro_2"/>
    <property type="match status" value="1"/>
</dbReference>
<protein>
    <submittedName>
        <fullName evidence="10">Glycoside hydrolase family 2</fullName>
    </submittedName>
</protein>
<keyword evidence="11" id="KW-1185">Reference proteome</keyword>
<keyword evidence="5" id="KW-0732">Signal</keyword>
<dbReference type="InterPro" id="IPR043534">
    <property type="entry name" value="EBDG/EBM"/>
</dbReference>
<dbReference type="InterPro" id="IPR054593">
    <property type="entry name" value="Beta-mannosidase-like_N2"/>
</dbReference>
<keyword evidence="3" id="KW-0326">Glycosidase</keyword>
<comment type="similarity">
    <text evidence="1">Belongs to the glycosyl hydrolase 2 family.</text>
</comment>
<dbReference type="SUPFAM" id="SSF49899">
    <property type="entry name" value="Concanavalin A-like lectins/glucanases"/>
    <property type="match status" value="1"/>
</dbReference>
<organism evidence="10 11">
    <name type="scientific">Pseudoxanthomonas broegbernensis</name>
    <dbReference type="NCBI Taxonomy" id="83619"/>
    <lineage>
        <taxon>Bacteria</taxon>
        <taxon>Pseudomonadati</taxon>
        <taxon>Pseudomonadota</taxon>
        <taxon>Gammaproteobacteria</taxon>
        <taxon>Lysobacterales</taxon>
        <taxon>Lysobacteraceae</taxon>
        <taxon>Pseudoxanthomonas</taxon>
    </lineage>
</organism>
<dbReference type="Pfam" id="PF22666">
    <property type="entry name" value="Glyco_hydro_2_N2"/>
    <property type="match status" value="1"/>
</dbReference>
<dbReference type="PANTHER" id="PTHR43536">
    <property type="entry name" value="MANNOSYLGLYCOPROTEIN ENDO-BETA-MANNOSIDASE"/>
    <property type="match status" value="1"/>
</dbReference>
<dbReference type="SUPFAM" id="SSF49303">
    <property type="entry name" value="beta-Galactosidase/glucuronidase domain"/>
    <property type="match status" value="3"/>
</dbReference>
<evidence type="ECO:0000259" key="7">
    <source>
        <dbReference type="Pfam" id="PF02836"/>
    </source>
</evidence>
<evidence type="ECO:0000259" key="8">
    <source>
        <dbReference type="Pfam" id="PF18368"/>
    </source>
</evidence>
<dbReference type="InterPro" id="IPR006102">
    <property type="entry name" value="Ig-like_GH2"/>
</dbReference>
<evidence type="ECO:0000313" key="10">
    <source>
        <dbReference type="EMBL" id="KAF1686894.1"/>
    </source>
</evidence>
<feature type="signal peptide" evidence="5">
    <location>
        <begin position="1"/>
        <end position="26"/>
    </location>
</feature>
<evidence type="ECO:0000256" key="2">
    <source>
        <dbReference type="ARBA" id="ARBA00022801"/>
    </source>
</evidence>
<feature type="chain" id="PRO_5031243558" evidence="5">
    <location>
        <begin position="27"/>
        <end position="1160"/>
    </location>
</feature>
<dbReference type="InterPro" id="IPR017853">
    <property type="entry name" value="GH"/>
</dbReference>
<dbReference type="SUPFAM" id="SSF51445">
    <property type="entry name" value="(Trans)glycosidases"/>
    <property type="match status" value="1"/>
</dbReference>
<dbReference type="Gene3D" id="3.20.20.80">
    <property type="entry name" value="Glycosidases"/>
    <property type="match status" value="1"/>
</dbReference>
<comment type="caution">
    <text evidence="10">The sequence shown here is derived from an EMBL/GenBank/DDBJ whole genome shotgun (WGS) entry which is preliminary data.</text>
</comment>
<dbReference type="Gene3D" id="2.60.120.200">
    <property type="match status" value="1"/>
</dbReference>
<dbReference type="GO" id="GO:0005975">
    <property type="term" value="P:carbohydrate metabolic process"/>
    <property type="evidence" value="ECO:0007669"/>
    <property type="project" value="InterPro"/>
</dbReference>
<dbReference type="InterPro" id="IPR006103">
    <property type="entry name" value="Glyco_hydro_2_cat"/>
</dbReference>
<feature type="domain" description="Glycoside hydrolase family 2 catalytic" evidence="7">
    <location>
        <begin position="645"/>
        <end position="778"/>
    </location>
</feature>
<dbReference type="SUPFAM" id="SSF49785">
    <property type="entry name" value="Galactose-binding domain-like"/>
    <property type="match status" value="1"/>
</dbReference>
<proteinExistence type="inferred from homology"/>
<dbReference type="Gene3D" id="2.60.40.10">
    <property type="entry name" value="Immunoglobulins"/>
    <property type="match status" value="3"/>
</dbReference>
<sequence>MLDCLRRAVRGLVLAVAVVGAPCALATEGPWNVELLEGGSGLEKPLPADSPVLAADAEWTLHAWLRADRLPSGSVLLAGYGDPQAAGRFFSSEAGALGLRWSPDSVLASRARLQAGRWQALAAVAQGGRLALYLDGKRVAEGPAPRAAVAPRLHFGPRTAADAERFGGDIAGLTLEPRALPAAALAELARHPPDDALLRLEPAAPHWPVQTRQMAGQVTPQPPATLPRARTAFDRPVARAPGTRRGLDARDAHAWTVGDWHLASAKALGEAGGAELSRTGAGAVGAWYPATVPGTVLGTLVDRGVYPDPDHGLNNMAIPESLNRQDWWYRSEFEAPAALAGRHLRLDFNGINYAAEVWLNGQRLGRTRGAFARGRFDVTGHLLPGRRNALAVRVSPPPHPGVPHEQSMSAGVGQNGGMQALDGPTFIASEGWDWIPAVRDRNTGLWQDVVVHASGPVAIGDAWVSSRLPAGDPGVAELGIEVPLRNATQAVVRGELSVEFEGVALRKPVEVAPGESSVRLGVDEFPQLRLRNPRLWWPNGYGEPALYTLQAAFVADGAESDRAQVRFGIREVTYELSLFDAHGRLRRVEFDPAATPGQRVVDVRHEAIRRTPGGWAQSFLPGAEDSPAVRALDDARLAPHLAIRVNGVRIAVKGGNWGTDDWRKRTSRERLEPYFRLQRDAHMNVIRNWVGQSTQPSFYELADEYGMLVFNDFWASTQDFQLEPQDEALFLDNAADVVRRYRHHPSVVLWFGRNEGVPHPLLNEGLDRTVAELDGTRLYMGSSNEVNLQGSGPYAYREPEQYFTTLAQGFSVEVGTPSFATLEAFEAMVPEPDRWPIGDTWAYHDWHQDGNGDTATFMQALARKLGPATGLADFERKAQLLNYETHRAMFEGLNAHLWSKNSGRLLWMSHPAWPSLMWQIYSHDYDTHASYYGAKKAAAPLHVQMNLPAHDLAVVNNTAGARPGLRVAVAAYGLDGRPLGEDEVGVDAPAVAVTPVPAALDLDGIVRREGLAFVALQLRDGEGRALGDNFYWASRTPDDLRGLDALPQVALEVAAALQAPQRLRVSVRNPSQAVALGAKLTLVDAHGARILPAYYDDNYLNLAPGQSRELSIEVPAGASLRQARLRVRGWNVAAATVVPDTDTKRAIPGDDARPTAQHQE</sequence>
<accession>A0A7V8GNA8</accession>
<dbReference type="Proteomes" id="UP000462066">
    <property type="component" value="Unassembled WGS sequence"/>
</dbReference>
<dbReference type="InterPro" id="IPR013320">
    <property type="entry name" value="ConA-like_dom_sf"/>
</dbReference>
<evidence type="ECO:0000256" key="5">
    <source>
        <dbReference type="SAM" id="SignalP"/>
    </source>
</evidence>
<evidence type="ECO:0000256" key="1">
    <source>
        <dbReference type="ARBA" id="ARBA00007401"/>
    </source>
</evidence>
<feature type="region of interest" description="Disordered" evidence="4">
    <location>
        <begin position="1141"/>
        <end position="1160"/>
    </location>
</feature>
<dbReference type="InterPro" id="IPR041351">
    <property type="entry name" value="Ig_GlcNase"/>
</dbReference>
<dbReference type="AlphaFoldDB" id="A0A7V8GNA8"/>
<dbReference type="Pfam" id="PF18368">
    <property type="entry name" value="Ig_GlcNase"/>
    <property type="match status" value="1"/>
</dbReference>
<dbReference type="Pfam" id="PF13385">
    <property type="entry name" value="Laminin_G_3"/>
    <property type="match status" value="1"/>
</dbReference>
<dbReference type="InterPro" id="IPR036156">
    <property type="entry name" value="Beta-gal/glucu_dom_sf"/>
</dbReference>
<feature type="domain" description="Glycoside hydrolase family 2 immunoglobulin-like beta-sandwich" evidence="6">
    <location>
        <begin position="459"/>
        <end position="570"/>
    </location>
</feature>
<dbReference type="GO" id="GO:0004553">
    <property type="term" value="F:hydrolase activity, hydrolyzing O-glycosyl compounds"/>
    <property type="evidence" value="ECO:0007669"/>
    <property type="project" value="InterPro"/>
</dbReference>
<dbReference type="InterPro" id="IPR013783">
    <property type="entry name" value="Ig-like_fold"/>
</dbReference>
<name>A0A7V8GNA8_9GAMM</name>
<dbReference type="Pfam" id="PF02836">
    <property type="entry name" value="Glyco_hydro_2_C"/>
    <property type="match status" value="1"/>
</dbReference>
<evidence type="ECO:0000256" key="4">
    <source>
        <dbReference type="SAM" id="MobiDB-lite"/>
    </source>
</evidence>
<evidence type="ECO:0000256" key="3">
    <source>
        <dbReference type="ARBA" id="ARBA00023295"/>
    </source>
</evidence>
<evidence type="ECO:0000259" key="6">
    <source>
        <dbReference type="Pfam" id="PF00703"/>
    </source>
</evidence>
<evidence type="ECO:0000259" key="9">
    <source>
        <dbReference type="Pfam" id="PF22666"/>
    </source>
</evidence>
<feature type="domain" description="Beta-mannosidase-like galactose-binding" evidence="9">
    <location>
        <begin position="283"/>
        <end position="447"/>
    </location>
</feature>
<feature type="domain" description="Exo-beta-D-glucosaminidase Ig-fold" evidence="8">
    <location>
        <begin position="1029"/>
        <end position="1132"/>
    </location>
</feature>
<gene>
    <name evidence="10" type="ORF">B1992_05740</name>
</gene>
<dbReference type="PANTHER" id="PTHR43536:SF1">
    <property type="entry name" value="MANNOSYLGLYCOPROTEIN ENDO-BETA-MANNOSIDASE"/>
    <property type="match status" value="1"/>
</dbReference>
<dbReference type="EMBL" id="MWIP01000004">
    <property type="protein sequence ID" value="KAF1686894.1"/>
    <property type="molecule type" value="Genomic_DNA"/>
</dbReference>
<dbReference type="InterPro" id="IPR008979">
    <property type="entry name" value="Galactose-bd-like_sf"/>
</dbReference>
<dbReference type="Gene3D" id="2.60.120.260">
    <property type="entry name" value="Galactose-binding domain-like"/>
    <property type="match status" value="1"/>
</dbReference>